<proteinExistence type="predicted"/>
<feature type="region of interest" description="Disordered" evidence="1">
    <location>
        <begin position="1"/>
        <end position="25"/>
    </location>
</feature>
<gene>
    <name evidence="2" type="ORF">BZA70DRAFT_270436</name>
</gene>
<evidence type="ECO:0000256" key="1">
    <source>
        <dbReference type="SAM" id="MobiDB-lite"/>
    </source>
</evidence>
<dbReference type="GeneID" id="90036799"/>
<sequence length="231" mass="25153">MSTSRSSSSSSRPVEIWSGPCDTSDLDGPEVLLQLWGAAPKRKKEGPAAKKRKTSASAELAKPDVFEGSSLRAIACVDTSHIPLWMASGRPLRVYTSDSKTEEFFKKIFLTATIADSGVLSRAIIVKLEPPLPTVTGLVILGRIGSEMQATTQDRFSGNAAEPATDDQVLISAFLLNTSHQLMQTSPRQAISDQPTFLMPSAEDMQDTLLSHKRSQKLERLLERRAPSAKK</sequence>
<protein>
    <recommendedName>
        <fullName evidence="4">Telomere replication protein EST3</fullName>
    </recommendedName>
</protein>
<evidence type="ECO:0000313" key="2">
    <source>
        <dbReference type="EMBL" id="KAK7207077.1"/>
    </source>
</evidence>
<reference evidence="2 3" key="1">
    <citation type="submission" date="2024-03" db="EMBL/GenBank/DDBJ databases">
        <title>Genome-scale model development and genomic sequencing of the oleaginous clade Lipomyces.</title>
        <authorList>
            <consortium name="Lawrence Berkeley National Laboratory"/>
            <person name="Czajka J.J."/>
            <person name="Han Y."/>
            <person name="Kim J."/>
            <person name="Mondo S.J."/>
            <person name="Hofstad B.A."/>
            <person name="Robles A."/>
            <person name="Haridas S."/>
            <person name="Riley R."/>
            <person name="LaButti K."/>
            <person name="Pangilinan J."/>
            <person name="Andreopoulos W."/>
            <person name="Lipzen A."/>
            <person name="Yan J."/>
            <person name="Wang M."/>
            <person name="Ng V."/>
            <person name="Grigoriev I.V."/>
            <person name="Spatafora J.W."/>
            <person name="Magnuson J.K."/>
            <person name="Baker S.E."/>
            <person name="Pomraning K.R."/>
        </authorList>
    </citation>
    <scope>NUCLEOTIDE SEQUENCE [LARGE SCALE GENOMIC DNA]</scope>
    <source>
        <strain evidence="2 3">Phaff 52-87</strain>
    </source>
</reference>
<evidence type="ECO:0000313" key="3">
    <source>
        <dbReference type="Proteomes" id="UP001498771"/>
    </source>
</evidence>
<evidence type="ECO:0008006" key="4">
    <source>
        <dbReference type="Google" id="ProtNLM"/>
    </source>
</evidence>
<organism evidence="2 3">
    <name type="scientific">Myxozyma melibiosi</name>
    <dbReference type="NCBI Taxonomy" id="54550"/>
    <lineage>
        <taxon>Eukaryota</taxon>
        <taxon>Fungi</taxon>
        <taxon>Dikarya</taxon>
        <taxon>Ascomycota</taxon>
        <taxon>Saccharomycotina</taxon>
        <taxon>Lipomycetes</taxon>
        <taxon>Lipomycetales</taxon>
        <taxon>Lipomycetaceae</taxon>
        <taxon>Myxozyma</taxon>
    </lineage>
</organism>
<name>A0ABR1FBE9_9ASCO</name>
<accession>A0ABR1FBE9</accession>
<keyword evidence="3" id="KW-1185">Reference proteome</keyword>
<dbReference type="EMBL" id="JBBJBU010000001">
    <property type="protein sequence ID" value="KAK7207077.1"/>
    <property type="molecule type" value="Genomic_DNA"/>
</dbReference>
<dbReference type="Proteomes" id="UP001498771">
    <property type="component" value="Unassembled WGS sequence"/>
</dbReference>
<feature type="compositionally biased region" description="Low complexity" evidence="1">
    <location>
        <begin position="1"/>
        <end position="12"/>
    </location>
</feature>
<dbReference type="RefSeq" id="XP_064770110.1">
    <property type="nucleotide sequence ID" value="XM_064911287.1"/>
</dbReference>
<comment type="caution">
    <text evidence="2">The sequence shown here is derived from an EMBL/GenBank/DDBJ whole genome shotgun (WGS) entry which is preliminary data.</text>
</comment>